<dbReference type="GO" id="GO:0006631">
    <property type="term" value="P:fatty acid metabolic process"/>
    <property type="evidence" value="ECO:0007669"/>
    <property type="project" value="InterPro"/>
</dbReference>
<evidence type="ECO:0000256" key="1">
    <source>
        <dbReference type="ARBA" id="ARBA00023002"/>
    </source>
</evidence>
<sequence length="78" mass="8353">MAPAAVIDAALRDGAGFPMGPLALTDLIGQDVNFAVTCSVFNAFWQERRFLPSLAQQELVLGKRLGKKNRAGRLPLAA</sequence>
<dbReference type="SUPFAM" id="SSF48179">
    <property type="entry name" value="6-phosphogluconate dehydrogenase C-terminal domain-like"/>
    <property type="match status" value="1"/>
</dbReference>
<feature type="domain" description="3-hydroxyacyl-CoA dehydrogenase C-terminal" evidence="2">
    <location>
        <begin position="4"/>
        <end position="72"/>
    </location>
</feature>
<evidence type="ECO:0000313" key="4">
    <source>
        <dbReference type="Proteomes" id="UP000251197"/>
    </source>
</evidence>
<dbReference type="GO" id="GO:0008691">
    <property type="term" value="F:3-hydroxybutyryl-CoA dehydrogenase activity"/>
    <property type="evidence" value="ECO:0007669"/>
    <property type="project" value="UniProtKB-EC"/>
</dbReference>
<evidence type="ECO:0000313" key="3">
    <source>
        <dbReference type="EMBL" id="SQC93595.1"/>
    </source>
</evidence>
<evidence type="ECO:0000259" key="2">
    <source>
        <dbReference type="Pfam" id="PF00725"/>
    </source>
</evidence>
<keyword evidence="1 3" id="KW-0560">Oxidoreductase</keyword>
<dbReference type="InterPro" id="IPR008927">
    <property type="entry name" value="6-PGluconate_DH-like_C_sf"/>
</dbReference>
<dbReference type="EC" id="1.1.1.157" evidence="3"/>
<accession>A0A2X3JFK5</accession>
<dbReference type="AlphaFoldDB" id="A0A2X3JFK5"/>
<name>A0A2X3JFK5_9ENTR</name>
<dbReference type="Proteomes" id="UP000251197">
    <property type="component" value="Unassembled WGS sequence"/>
</dbReference>
<dbReference type="Pfam" id="PF00725">
    <property type="entry name" value="3HCDH"/>
    <property type="match status" value="1"/>
</dbReference>
<gene>
    <name evidence="3" type="primary">paaH_2</name>
    <name evidence="3" type="ORF">NCTC12120_06709</name>
</gene>
<organism evidence="3 4">
    <name type="scientific">Cedecea neteri</name>
    <dbReference type="NCBI Taxonomy" id="158822"/>
    <lineage>
        <taxon>Bacteria</taxon>
        <taxon>Pseudomonadati</taxon>
        <taxon>Pseudomonadota</taxon>
        <taxon>Gammaproteobacteria</taxon>
        <taxon>Enterobacterales</taxon>
        <taxon>Enterobacteriaceae</taxon>
        <taxon>Cedecea</taxon>
    </lineage>
</organism>
<proteinExistence type="predicted"/>
<dbReference type="InterPro" id="IPR006108">
    <property type="entry name" value="3HC_DH_C"/>
</dbReference>
<reference evidence="3 4" key="1">
    <citation type="submission" date="2018-06" db="EMBL/GenBank/DDBJ databases">
        <authorList>
            <consortium name="Pathogen Informatics"/>
            <person name="Doyle S."/>
        </authorList>
    </citation>
    <scope>NUCLEOTIDE SEQUENCE [LARGE SCALE GENOMIC DNA]</scope>
    <source>
        <strain evidence="3 4">NCTC12120</strain>
    </source>
</reference>
<dbReference type="EMBL" id="UAVU01000011">
    <property type="protein sequence ID" value="SQC93595.1"/>
    <property type="molecule type" value="Genomic_DNA"/>
</dbReference>
<dbReference type="Gene3D" id="1.10.1040.50">
    <property type="match status" value="1"/>
</dbReference>
<protein>
    <submittedName>
        <fullName evidence="3">Probable 3-hydroxybutyryl-CoA dehydrogenase</fullName>
        <ecNumber evidence="3">1.1.1.157</ecNumber>
    </submittedName>
</protein>